<keyword evidence="7" id="KW-0234">DNA repair</keyword>
<dbReference type="InterPro" id="IPR003395">
    <property type="entry name" value="RecF/RecN/SMC_N"/>
</dbReference>
<evidence type="ECO:0000256" key="3">
    <source>
        <dbReference type="ARBA" id="ARBA00017530"/>
    </source>
</evidence>
<accession>A0A8C0UV67</accession>
<comment type="subcellular location">
    <subcellularLocation>
        <location evidence="2">Chromosome</location>
    </subcellularLocation>
    <subcellularLocation>
        <location evidence="1">Nucleus</location>
    </subcellularLocation>
</comment>
<protein>
    <recommendedName>
        <fullName evidence="3">Structural maintenance of chromosomes protein 1A</fullName>
    </recommendedName>
</protein>
<dbReference type="AlphaFoldDB" id="A0A8C0UV67"/>
<reference evidence="11" key="2">
    <citation type="submission" date="2025-09" db="UniProtKB">
        <authorList>
            <consortium name="Ensembl"/>
        </authorList>
    </citation>
    <scope>IDENTIFICATION</scope>
</reference>
<dbReference type="PANTHER" id="PTHR18937">
    <property type="entry name" value="STRUCTURAL MAINTENANCE OF CHROMOSOMES SMC FAMILY MEMBER"/>
    <property type="match status" value="1"/>
</dbReference>
<feature type="compositionally biased region" description="Polar residues" evidence="9">
    <location>
        <begin position="901"/>
        <end position="915"/>
    </location>
</feature>
<evidence type="ECO:0000256" key="4">
    <source>
        <dbReference type="ARBA" id="ARBA00022454"/>
    </source>
</evidence>
<evidence type="ECO:0000259" key="10">
    <source>
        <dbReference type="SMART" id="SM00968"/>
    </source>
</evidence>
<feature type="region of interest" description="Disordered" evidence="9">
    <location>
        <begin position="877"/>
        <end position="966"/>
    </location>
</feature>
<evidence type="ECO:0000256" key="7">
    <source>
        <dbReference type="ARBA" id="ARBA00023204"/>
    </source>
</evidence>
<feature type="coiled-coil region" evidence="8">
    <location>
        <begin position="707"/>
        <end position="755"/>
    </location>
</feature>
<dbReference type="InterPro" id="IPR027417">
    <property type="entry name" value="P-loop_NTPase"/>
</dbReference>
<dbReference type="Proteomes" id="UP000694410">
    <property type="component" value="Unplaced"/>
</dbReference>
<dbReference type="InterPro" id="IPR024704">
    <property type="entry name" value="SMC"/>
</dbReference>
<dbReference type="Gene3D" id="3.40.50.300">
    <property type="entry name" value="P-loop containing nucleotide triphosphate hydrolases"/>
    <property type="match status" value="1"/>
</dbReference>
<dbReference type="GO" id="GO:0007062">
    <property type="term" value="P:sister chromatid cohesion"/>
    <property type="evidence" value="ECO:0007669"/>
    <property type="project" value="TreeGrafter"/>
</dbReference>
<dbReference type="Pfam" id="PF02463">
    <property type="entry name" value="SMC_N"/>
    <property type="match status" value="1"/>
</dbReference>
<reference evidence="11" key="1">
    <citation type="submission" date="2025-08" db="UniProtKB">
        <authorList>
            <consortium name="Ensembl"/>
        </authorList>
    </citation>
    <scope>IDENTIFICATION</scope>
</reference>
<dbReference type="SUPFAM" id="SSF52540">
    <property type="entry name" value="P-loop containing nucleoside triphosphate hydrolases"/>
    <property type="match status" value="1"/>
</dbReference>
<gene>
    <name evidence="11" type="primary">LOC111942184</name>
</gene>
<dbReference type="InterPro" id="IPR036277">
    <property type="entry name" value="SMC_hinge_sf"/>
</dbReference>
<evidence type="ECO:0000256" key="6">
    <source>
        <dbReference type="ARBA" id="ARBA00023054"/>
    </source>
</evidence>
<organism evidence="11 12">
    <name type="scientific">Cyanistes caeruleus</name>
    <name type="common">Eurasian blue tit</name>
    <name type="synonym">Parus caeruleus</name>
    <dbReference type="NCBI Taxonomy" id="156563"/>
    <lineage>
        <taxon>Eukaryota</taxon>
        <taxon>Metazoa</taxon>
        <taxon>Chordata</taxon>
        <taxon>Craniata</taxon>
        <taxon>Vertebrata</taxon>
        <taxon>Euteleostomi</taxon>
        <taxon>Archelosauria</taxon>
        <taxon>Archosauria</taxon>
        <taxon>Dinosauria</taxon>
        <taxon>Saurischia</taxon>
        <taxon>Theropoda</taxon>
        <taxon>Coelurosauria</taxon>
        <taxon>Aves</taxon>
        <taxon>Neognathae</taxon>
        <taxon>Neoaves</taxon>
        <taxon>Telluraves</taxon>
        <taxon>Australaves</taxon>
        <taxon>Passeriformes</taxon>
        <taxon>Paridae</taxon>
        <taxon>Cyanistes</taxon>
    </lineage>
</organism>
<feature type="coiled-coil region" evidence="8">
    <location>
        <begin position="613"/>
        <end position="679"/>
    </location>
</feature>
<dbReference type="SUPFAM" id="SSF75553">
    <property type="entry name" value="Smc hinge domain"/>
    <property type="match status" value="1"/>
</dbReference>
<feature type="domain" description="SMC hinge" evidence="10">
    <location>
        <begin position="378"/>
        <end position="494"/>
    </location>
</feature>
<dbReference type="FunFam" id="3.30.70.1620:FF:000001">
    <property type="entry name" value="Structural maintenance of chromosomes 1B"/>
    <property type="match status" value="1"/>
</dbReference>
<dbReference type="Pfam" id="PF06470">
    <property type="entry name" value="SMC_hinge"/>
    <property type="match status" value="1"/>
</dbReference>
<keyword evidence="5" id="KW-0227">DNA damage</keyword>
<dbReference type="GO" id="GO:0005524">
    <property type="term" value="F:ATP binding"/>
    <property type="evidence" value="ECO:0007669"/>
    <property type="project" value="InterPro"/>
</dbReference>
<keyword evidence="12" id="KW-1185">Reference proteome</keyword>
<dbReference type="GO" id="GO:0006281">
    <property type="term" value="P:DNA repair"/>
    <property type="evidence" value="ECO:0007669"/>
    <property type="project" value="UniProtKB-KW"/>
</dbReference>
<dbReference type="GO" id="GO:0003677">
    <property type="term" value="F:DNA binding"/>
    <property type="evidence" value="ECO:0007669"/>
    <property type="project" value="TreeGrafter"/>
</dbReference>
<feature type="compositionally biased region" description="Low complexity" evidence="9">
    <location>
        <begin position="952"/>
        <end position="966"/>
    </location>
</feature>
<proteinExistence type="predicted"/>
<evidence type="ECO:0000256" key="2">
    <source>
        <dbReference type="ARBA" id="ARBA00004286"/>
    </source>
</evidence>
<name>A0A8C0UV67_CYACU</name>
<sequence length="966" mass="112570">MKSIGTKSPKEHRALFEEITRNLGIPVRALGIPLRALGISHWGSGIPVRALGRFLPLFPQGAVESIAMKNPKERTALFEEISRSGELAPEYDKRKKEMVKAEEDTQFNYHRKKNIAAERKEAKQEKEEADRYQRLKDEVVRAQVQLQLFKLFHNEAEIEKLNKELGLKNREIDKDKKRMDRVEDELKDRKKELGKMMREQQQIEKEIKEKDSELNQKRPQYIKAKENTSHKIKKLEAARKSLQNAQKQYKKRKADMDELEKEMLSVEKSRQEFEERMEEESQSQGRDLTLEENQVKKYHRLKEEASKRAATLAQELEKFNRDQKADQDRLDLEERKKVETEAKIKQKLREIEENQKRIEKLEEYIATSKWVPCARRGWGRYGRLIDLCQPTQKKYQIAVTKVLGKNMDAIIVDSEKTGRDCIQYIKEQRGEPETFLPLDYLEVKPTDEKLRELRGAKLVIDVIRYEPPHIKKALQFACGNALVCDNVEDARRIAFGGHQRHKTVALDGTLFQKSGVISGGASDLKAKARRWDEKAVDKLKEKKERLTEELKEQMKAKRKEAELRQVQSQAHGLQMRLKYSQSDLEQTKTRHLALNLQEKSKLESELANFGPRINDIKRIIQGREREMKDLKEKMNQVEDEVFEEFCREIGVRNIREFEEEKVKRQNEIAKKRLEFENQKTRLGIQLDFERNQLREDQEKVLMWEQGVRKDEAEIEKLKKEEQRHMKIIDETMAQLQDLKNQHLAKKSEVNDKNHEMDEIRKKLGGAFLGPENPEEPYLDGINYNCVAPGKRFRPMDNLSGGEKTVAALALLFAIHSYKPAPFFVLDEIDAALDNTNIGKVANYIKEQSAANFQAIVISLKEEFYTKAQSLIGVYPEVPKLPQNGLKHPKTPQKYPKITPEIPQNTPETLQNTQNHPKMPQTTPKYKKTLKYPKTPKKNTSNAPQIPKKSPPKKSNFPKIPSNTLKS</sequence>
<evidence type="ECO:0000256" key="9">
    <source>
        <dbReference type="SAM" id="MobiDB-lite"/>
    </source>
</evidence>
<feature type="coiled-coil region" evidence="8">
    <location>
        <begin position="529"/>
        <end position="576"/>
    </location>
</feature>
<evidence type="ECO:0000313" key="11">
    <source>
        <dbReference type="Ensembl" id="ENSCCEP00000015011.1"/>
    </source>
</evidence>
<dbReference type="Ensembl" id="ENSCCET00000023353.1">
    <property type="protein sequence ID" value="ENSCCEP00000015011.1"/>
    <property type="gene ID" value="ENSCCEG00000013781.1"/>
</dbReference>
<feature type="region of interest" description="Disordered" evidence="9">
    <location>
        <begin position="269"/>
        <end position="290"/>
    </location>
</feature>
<dbReference type="GO" id="GO:0016887">
    <property type="term" value="F:ATP hydrolysis activity"/>
    <property type="evidence" value="ECO:0007669"/>
    <property type="project" value="InterPro"/>
</dbReference>
<evidence type="ECO:0000313" key="12">
    <source>
        <dbReference type="Proteomes" id="UP000694410"/>
    </source>
</evidence>
<evidence type="ECO:0000256" key="1">
    <source>
        <dbReference type="ARBA" id="ARBA00004123"/>
    </source>
</evidence>
<dbReference type="GO" id="GO:0005634">
    <property type="term" value="C:nucleus"/>
    <property type="evidence" value="ECO:0007669"/>
    <property type="project" value="UniProtKB-SubCell"/>
</dbReference>
<feature type="compositionally biased region" description="Basic residues" evidence="9">
    <location>
        <begin position="924"/>
        <end position="936"/>
    </location>
</feature>
<dbReference type="GO" id="GO:0030893">
    <property type="term" value="C:meiotic cohesin complex"/>
    <property type="evidence" value="ECO:0007669"/>
    <property type="project" value="TreeGrafter"/>
</dbReference>
<keyword evidence="4" id="KW-0158">Chromosome</keyword>
<dbReference type="PIRSF" id="PIRSF005719">
    <property type="entry name" value="SMC"/>
    <property type="match status" value="1"/>
</dbReference>
<dbReference type="SMART" id="SM00968">
    <property type="entry name" value="SMC_hinge"/>
    <property type="match status" value="1"/>
</dbReference>
<evidence type="ECO:0000256" key="8">
    <source>
        <dbReference type="SAM" id="Coils"/>
    </source>
</evidence>
<keyword evidence="6 8" id="KW-0175">Coiled coil</keyword>
<dbReference type="Gene3D" id="1.20.1060.20">
    <property type="match status" value="1"/>
</dbReference>
<evidence type="ECO:0000256" key="5">
    <source>
        <dbReference type="ARBA" id="ARBA00022763"/>
    </source>
</evidence>
<dbReference type="FunFam" id="1.20.1060.20:FF:000001">
    <property type="entry name" value="Structural maintenance of chromosomes 1A"/>
    <property type="match status" value="1"/>
</dbReference>
<dbReference type="InterPro" id="IPR010935">
    <property type="entry name" value="SMC_hinge"/>
</dbReference>
<dbReference type="PANTHER" id="PTHR18937:SF170">
    <property type="entry name" value="STRUCTURAL MAINTENANCE OF CHROMOSOMES PROTEIN 1A"/>
    <property type="match status" value="1"/>
</dbReference>